<keyword evidence="4" id="KW-0862">Zinc</keyword>
<dbReference type="AlphaFoldDB" id="J9AM42"/>
<feature type="domain" description="C2H2-type" evidence="7">
    <location>
        <begin position="11"/>
        <end position="38"/>
    </location>
</feature>
<dbReference type="InterPro" id="IPR050527">
    <property type="entry name" value="Snail/Krueppel_Znf"/>
</dbReference>
<reference evidence="9" key="1">
    <citation type="submission" date="2012-08" db="EMBL/GenBank/DDBJ databases">
        <title>The Genome Sequence of Wuchereria bancrofti.</title>
        <authorList>
            <person name="Nutman T.B."/>
            <person name="Fink D.L."/>
            <person name="Russ C."/>
            <person name="Young S."/>
            <person name="Zeng Q."/>
            <person name="Koehrsen M."/>
            <person name="Alvarado L."/>
            <person name="Berlin A."/>
            <person name="Chapman S.B."/>
            <person name="Chen Z."/>
            <person name="Freedman E."/>
            <person name="Gellesch M."/>
            <person name="Goldberg J."/>
            <person name="Griggs A."/>
            <person name="Gujja S."/>
            <person name="Heilman E.R."/>
            <person name="Heiman D."/>
            <person name="Hepburn T."/>
            <person name="Howarth C."/>
            <person name="Jen D."/>
            <person name="Larson L."/>
            <person name="Lewis B."/>
            <person name="Mehta T."/>
            <person name="Park D."/>
            <person name="Pearson M."/>
            <person name="Roberts A."/>
            <person name="Saif S."/>
            <person name="Shea T."/>
            <person name="Shenoy N."/>
            <person name="Sisk P."/>
            <person name="Stolte C."/>
            <person name="Sykes S."/>
            <person name="Walk T."/>
            <person name="White J."/>
            <person name="Yandava C."/>
            <person name="Haas B."/>
            <person name="Henn M.R."/>
            <person name="Nusbaum C."/>
            <person name="Birren B."/>
        </authorList>
    </citation>
    <scope>NUCLEOTIDE SEQUENCE [LARGE SCALE GENOMIC DNA]</scope>
    <source>
        <strain evidence="9">NA</strain>
    </source>
</reference>
<evidence type="ECO:0000313" key="8">
    <source>
        <dbReference type="EMBL" id="EJW75340.1"/>
    </source>
</evidence>
<evidence type="ECO:0000256" key="5">
    <source>
        <dbReference type="ARBA" id="ARBA00023242"/>
    </source>
</evidence>
<dbReference type="GO" id="GO:0008270">
    <property type="term" value="F:zinc ion binding"/>
    <property type="evidence" value="ECO:0007669"/>
    <property type="project" value="UniProtKB-KW"/>
</dbReference>
<evidence type="ECO:0000256" key="1">
    <source>
        <dbReference type="ARBA" id="ARBA00022723"/>
    </source>
</evidence>
<comment type="caution">
    <text evidence="8">The sequence shown here is derived from an EMBL/GenBank/DDBJ whole genome shotgun (WGS) entry which is preliminary data.</text>
</comment>
<dbReference type="SMART" id="SM00355">
    <property type="entry name" value="ZnF_C2H2"/>
    <property type="match status" value="4"/>
</dbReference>
<dbReference type="InterPro" id="IPR013087">
    <property type="entry name" value="Znf_C2H2_type"/>
</dbReference>
<keyword evidence="2" id="KW-0677">Repeat</keyword>
<evidence type="ECO:0000313" key="9">
    <source>
        <dbReference type="Proteomes" id="UP000004810"/>
    </source>
</evidence>
<evidence type="ECO:0000256" key="6">
    <source>
        <dbReference type="PROSITE-ProRule" id="PRU00042"/>
    </source>
</evidence>
<dbReference type="GO" id="GO:0000978">
    <property type="term" value="F:RNA polymerase II cis-regulatory region sequence-specific DNA binding"/>
    <property type="evidence" value="ECO:0007669"/>
    <property type="project" value="TreeGrafter"/>
</dbReference>
<dbReference type="SUPFAM" id="SSF57667">
    <property type="entry name" value="beta-beta-alpha zinc fingers"/>
    <property type="match status" value="2"/>
</dbReference>
<evidence type="ECO:0000256" key="2">
    <source>
        <dbReference type="ARBA" id="ARBA00022737"/>
    </source>
</evidence>
<protein>
    <submittedName>
        <fullName evidence="8">Zinc finger protein</fullName>
    </submittedName>
</protein>
<dbReference type="Gene3D" id="3.30.160.60">
    <property type="entry name" value="Classic Zinc Finger"/>
    <property type="match status" value="2"/>
</dbReference>
<proteinExistence type="predicted"/>
<evidence type="ECO:0000256" key="3">
    <source>
        <dbReference type="ARBA" id="ARBA00022771"/>
    </source>
</evidence>
<keyword evidence="1" id="KW-0479">Metal-binding</keyword>
<gene>
    <name evidence="8" type="ORF">WUBG_13752</name>
</gene>
<dbReference type="GO" id="GO:0000981">
    <property type="term" value="F:DNA-binding transcription factor activity, RNA polymerase II-specific"/>
    <property type="evidence" value="ECO:0007669"/>
    <property type="project" value="TreeGrafter"/>
</dbReference>
<evidence type="ECO:0000256" key="4">
    <source>
        <dbReference type="ARBA" id="ARBA00022833"/>
    </source>
</evidence>
<dbReference type="PROSITE" id="PS50157">
    <property type="entry name" value="ZINC_FINGER_C2H2_2"/>
    <property type="match status" value="2"/>
</dbReference>
<dbReference type="EMBL" id="ADBV01010697">
    <property type="protein sequence ID" value="EJW75340.1"/>
    <property type="molecule type" value="Genomic_DNA"/>
</dbReference>
<sequence>MLENGELRTIYSCHLCQKQFGTQRLLREHCRRHVMNHKCKYCTVTVDSPSALKRHVAAVHAKFFSQKADVDRHMVVHSNELTHKCGHCGEQFRWKKQLTAHIRKHDKVYIPYTHLCHLCDAKYANGFGLSRHLMRKHKCSIPRGFTRFQYKKCKDGYARLQTKRCLSRSLAIDLGCCVNATKEKA</sequence>
<organism evidence="8 9">
    <name type="scientific">Wuchereria bancrofti</name>
    <dbReference type="NCBI Taxonomy" id="6293"/>
    <lineage>
        <taxon>Eukaryota</taxon>
        <taxon>Metazoa</taxon>
        <taxon>Ecdysozoa</taxon>
        <taxon>Nematoda</taxon>
        <taxon>Chromadorea</taxon>
        <taxon>Rhabditida</taxon>
        <taxon>Spirurina</taxon>
        <taxon>Spiruromorpha</taxon>
        <taxon>Filarioidea</taxon>
        <taxon>Onchocercidae</taxon>
        <taxon>Wuchereria</taxon>
    </lineage>
</organism>
<keyword evidence="3 6" id="KW-0863">Zinc-finger</keyword>
<feature type="domain" description="C2H2-type" evidence="7">
    <location>
        <begin position="83"/>
        <end position="105"/>
    </location>
</feature>
<evidence type="ECO:0000259" key="7">
    <source>
        <dbReference type="PROSITE" id="PS50157"/>
    </source>
</evidence>
<dbReference type="PANTHER" id="PTHR24388">
    <property type="entry name" value="ZINC FINGER PROTEIN"/>
    <property type="match status" value="1"/>
</dbReference>
<dbReference type="Pfam" id="PF00096">
    <property type="entry name" value="zf-C2H2"/>
    <property type="match status" value="1"/>
</dbReference>
<dbReference type="Proteomes" id="UP000004810">
    <property type="component" value="Unassembled WGS sequence"/>
</dbReference>
<keyword evidence="5" id="KW-0539">Nucleus</keyword>
<accession>J9AM42</accession>
<dbReference type="PANTHER" id="PTHR24388:SF104">
    <property type="entry name" value="AT-RICH BINDING PROTEIN-RELATED"/>
    <property type="match status" value="1"/>
</dbReference>
<name>J9AM42_WUCBA</name>
<dbReference type="InterPro" id="IPR036236">
    <property type="entry name" value="Znf_C2H2_sf"/>
</dbReference>
<dbReference type="PROSITE" id="PS00028">
    <property type="entry name" value="ZINC_FINGER_C2H2_1"/>
    <property type="match status" value="4"/>
</dbReference>